<dbReference type="GO" id="GO:0042626">
    <property type="term" value="F:ATPase-coupled transmembrane transporter activity"/>
    <property type="evidence" value="ECO:0007669"/>
    <property type="project" value="TreeGrafter"/>
</dbReference>
<comment type="similarity">
    <text evidence="2">Belongs to the ABC transporter superfamily.</text>
</comment>
<dbReference type="NCBIfam" id="TIGR04520">
    <property type="entry name" value="ECF_ATPase_1"/>
    <property type="match status" value="1"/>
</dbReference>
<comment type="subcellular location">
    <subcellularLocation>
        <location evidence="1">Cell membrane</location>
        <topology evidence="1">Peripheral membrane protein</topology>
    </subcellularLocation>
</comment>
<evidence type="ECO:0000256" key="1">
    <source>
        <dbReference type="ARBA" id="ARBA00004202"/>
    </source>
</evidence>
<evidence type="ECO:0000256" key="7">
    <source>
        <dbReference type="ARBA" id="ARBA00022967"/>
    </source>
</evidence>
<keyword evidence="6 10" id="KW-0067">ATP-binding</keyword>
<accession>A0A4R1Q444</accession>
<proteinExistence type="inferred from homology"/>
<dbReference type="InterPro" id="IPR027417">
    <property type="entry name" value="P-loop_NTPase"/>
</dbReference>
<evidence type="ECO:0000256" key="6">
    <source>
        <dbReference type="ARBA" id="ARBA00022840"/>
    </source>
</evidence>
<dbReference type="InterPro" id="IPR015856">
    <property type="entry name" value="ABC_transpr_CbiO/EcfA_su"/>
</dbReference>
<comment type="caution">
    <text evidence="10">The sequence shown here is derived from an EMBL/GenBank/DDBJ whole genome shotgun (WGS) entry which is preliminary data.</text>
</comment>
<protein>
    <submittedName>
        <fullName evidence="10">Energy-coupling factor transport system ATP-binding protein</fullName>
    </submittedName>
</protein>
<keyword evidence="8" id="KW-0472">Membrane</keyword>
<keyword evidence="7" id="KW-1278">Translocase</keyword>
<evidence type="ECO:0000313" key="11">
    <source>
        <dbReference type="Proteomes" id="UP000295063"/>
    </source>
</evidence>
<gene>
    <name evidence="10" type="ORF">EV210_102452</name>
</gene>
<dbReference type="SUPFAM" id="SSF52540">
    <property type="entry name" value="P-loop containing nucleoside triphosphate hydrolases"/>
    <property type="match status" value="1"/>
</dbReference>
<dbReference type="GO" id="GO:0005524">
    <property type="term" value="F:ATP binding"/>
    <property type="evidence" value="ECO:0007669"/>
    <property type="project" value="UniProtKB-KW"/>
</dbReference>
<evidence type="ECO:0000256" key="4">
    <source>
        <dbReference type="ARBA" id="ARBA00022475"/>
    </source>
</evidence>
<dbReference type="GO" id="GO:0043190">
    <property type="term" value="C:ATP-binding cassette (ABC) transporter complex"/>
    <property type="evidence" value="ECO:0007669"/>
    <property type="project" value="TreeGrafter"/>
</dbReference>
<dbReference type="Pfam" id="PF00005">
    <property type="entry name" value="ABC_tran"/>
    <property type="match status" value="1"/>
</dbReference>
<evidence type="ECO:0000256" key="5">
    <source>
        <dbReference type="ARBA" id="ARBA00022741"/>
    </source>
</evidence>
<feature type="domain" description="ABC transporter" evidence="9">
    <location>
        <begin position="21"/>
        <end position="259"/>
    </location>
</feature>
<keyword evidence="4" id="KW-1003">Cell membrane</keyword>
<dbReference type="PROSITE" id="PS50893">
    <property type="entry name" value="ABC_TRANSPORTER_2"/>
    <property type="match status" value="1"/>
</dbReference>
<dbReference type="InterPro" id="IPR030947">
    <property type="entry name" value="EcfA_1"/>
</dbReference>
<sequence length="293" mass="32151">MIDQQGSRQTKIRGIIMGDIIKLDNLCHTYTDYEGKLVHALDHVSMTVQRGEFVAVIGTNGSGKSTLAKHLNALLLPSDGKCIVNELDTAQEENLWAVRQSVGMVFQNPDNQIVAAIVEEDVAFGPENLGVPPAQIVERVNEALALVGMEDYRHHAPHLLSGGQKQRIAIAGVLAMRPACLVLDEPTAMLDPHGREEVLTTVHQLNKQEKMTVIYITHFMEEAVTADRVVVMGQGQILMQGRPEEIFIHVEKLKELGLDVPVAADVALKLREQGLQLPETIITDDELAVALCP</sequence>
<dbReference type="InterPro" id="IPR003593">
    <property type="entry name" value="AAA+_ATPase"/>
</dbReference>
<dbReference type="Gene3D" id="3.40.50.300">
    <property type="entry name" value="P-loop containing nucleotide triphosphate hydrolases"/>
    <property type="match status" value="1"/>
</dbReference>
<dbReference type="CDD" id="cd03225">
    <property type="entry name" value="ABC_cobalt_CbiO_domain1"/>
    <property type="match status" value="1"/>
</dbReference>
<dbReference type="SMART" id="SM00382">
    <property type="entry name" value="AAA"/>
    <property type="match status" value="1"/>
</dbReference>
<dbReference type="AlphaFoldDB" id="A0A4R1Q444"/>
<dbReference type="NCBIfam" id="NF010167">
    <property type="entry name" value="PRK13648.1"/>
    <property type="match status" value="1"/>
</dbReference>
<dbReference type="EMBL" id="SLUI01000002">
    <property type="protein sequence ID" value="TCL39533.1"/>
    <property type="molecule type" value="Genomic_DNA"/>
</dbReference>
<dbReference type="Proteomes" id="UP000295063">
    <property type="component" value="Unassembled WGS sequence"/>
</dbReference>
<keyword evidence="11" id="KW-1185">Reference proteome</keyword>
<keyword evidence="5" id="KW-0547">Nucleotide-binding</keyword>
<evidence type="ECO:0000256" key="8">
    <source>
        <dbReference type="ARBA" id="ARBA00023136"/>
    </source>
</evidence>
<reference evidence="10 11" key="1">
    <citation type="submission" date="2019-03" db="EMBL/GenBank/DDBJ databases">
        <title>Genomic Encyclopedia of Type Strains, Phase IV (KMG-IV): sequencing the most valuable type-strain genomes for metagenomic binning, comparative biology and taxonomic classification.</title>
        <authorList>
            <person name="Goeker M."/>
        </authorList>
    </citation>
    <scope>NUCLEOTIDE SEQUENCE [LARGE SCALE GENOMIC DNA]</scope>
    <source>
        <strain evidence="10 11">DSM 15969</strain>
    </source>
</reference>
<evidence type="ECO:0000256" key="3">
    <source>
        <dbReference type="ARBA" id="ARBA00022448"/>
    </source>
</evidence>
<keyword evidence="3" id="KW-0813">Transport</keyword>
<dbReference type="InterPro" id="IPR017871">
    <property type="entry name" value="ABC_transporter-like_CS"/>
</dbReference>
<dbReference type="InterPro" id="IPR050095">
    <property type="entry name" value="ECF_ABC_transporter_ATP-bd"/>
</dbReference>
<dbReference type="PROSITE" id="PS00211">
    <property type="entry name" value="ABC_TRANSPORTER_1"/>
    <property type="match status" value="1"/>
</dbReference>
<dbReference type="FunFam" id="3.40.50.300:FF:000224">
    <property type="entry name" value="Energy-coupling factor transporter ATP-binding protein EcfA"/>
    <property type="match status" value="1"/>
</dbReference>
<name>A0A4R1Q444_9FIRM</name>
<dbReference type="GO" id="GO:0016887">
    <property type="term" value="F:ATP hydrolysis activity"/>
    <property type="evidence" value="ECO:0007669"/>
    <property type="project" value="InterPro"/>
</dbReference>
<evidence type="ECO:0000259" key="9">
    <source>
        <dbReference type="PROSITE" id="PS50893"/>
    </source>
</evidence>
<organism evidence="10 11">
    <name type="scientific">Anaerospora hongkongensis</name>
    <dbReference type="NCBI Taxonomy" id="244830"/>
    <lineage>
        <taxon>Bacteria</taxon>
        <taxon>Bacillati</taxon>
        <taxon>Bacillota</taxon>
        <taxon>Negativicutes</taxon>
        <taxon>Selenomonadales</taxon>
        <taxon>Sporomusaceae</taxon>
        <taxon>Anaerospora</taxon>
    </lineage>
</organism>
<evidence type="ECO:0000313" key="10">
    <source>
        <dbReference type="EMBL" id="TCL39533.1"/>
    </source>
</evidence>
<evidence type="ECO:0000256" key="2">
    <source>
        <dbReference type="ARBA" id="ARBA00005417"/>
    </source>
</evidence>
<dbReference type="PANTHER" id="PTHR43553">
    <property type="entry name" value="HEAVY METAL TRANSPORTER"/>
    <property type="match status" value="1"/>
</dbReference>
<dbReference type="PANTHER" id="PTHR43553:SF24">
    <property type="entry name" value="ENERGY-COUPLING FACTOR TRANSPORTER ATP-BINDING PROTEIN ECFA1"/>
    <property type="match status" value="1"/>
</dbReference>
<dbReference type="InterPro" id="IPR003439">
    <property type="entry name" value="ABC_transporter-like_ATP-bd"/>
</dbReference>